<comment type="caution">
    <text evidence="2">The sequence shown here is derived from an EMBL/GenBank/DDBJ whole genome shotgun (WGS) entry which is preliminary data.</text>
</comment>
<protein>
    <submittedName>
        <fullName evidence="2">Uncharacterized protein</fullName>
    </submittedName>
</protein>
<dbReference type="OrthoDB" id="9919471at2"/>
<gene>
    <name evidence="2" type="ORF">D7X32_07425</name>
</gene>
<dbReference type="PROSITE" id="PS51257">
    <property type="entry name" value="PROKAR_LIPOPROTEIN"/>
    <property type="match status" value="1"/>
</dbReference>
<evidence type="ECO:0000313" key="3">
    <source>
        <dbReference type="Proteomes" id="UP000268313"/>
    </source>
</evidence>
<evidence type="ECO:0000313" key="2">
    <source>
        <dbReference type="EMBL" id="RKH05564.1"/>
    </source>
</evidence>
<feature type="region of interest" description="Disordered" evidence="1">
    <location>
        <begin position="24"/>
        <end position="45"/>
    </location>
</feature>
<dbReference type="Proteomes" id="UP000268313">
    <property type="component" value="Unassembled WGS sequence"/>
</dbReference>
<name>A0A3A8KU97_9BACT</name>
<accession>A0A3A8KU97</accession>
<organism evidence="2 3">
    <name type="scientific">Corallococcus carmarthensis</name>
    <dbReference type="NCBI Taxonomy" id="2316728"/>
    <lineage>
        <taxon>Bacteria</taxon>
        <taxon>Pseudomonadati</taxon>
        <taxon>Myxococcota</taxon>
        <taxon>Myxococcia</taxon>
        <taxon>Myxococcales</taxon>
        <taxon>Cystobacterineae</taxon>
        <taxon>Myxococcaceae</taxon>
        <taxon>Corallococcus</taxon>
    </lineage>
</organism>
<feature type="compositionally biased region" description="Polar residues" evidence="1">
    <location>
        <begin position="35"/>
        <end position="45"/>
    </location>
</feature>
<evidence type="ECO:0000256" key="1">
    <source>
        <dbReference type="SAM" id="MobiDB-lite"/>
    </source>
</evidence>
<proteinExistence type="predicted"/>
<sequence>MMKNLRTLMCVVGGVTLFGTGCGGPPQETPEELQSPATSEEQPGVRQQTVRMVCWSDLGIYDGPSTSNFKIITLHYGNYFDTDSAAFVSNGEYWVRGQWVCSAPYNCLAYGYVRWAGLC</sequence>
<dbReference type="AlphaFoldDB" id="A0A3A8KU97"/>
<dbReference type="EMBL" id="RAWE01000017">
    <property type="protein sequence ID" value="RKH05564.1"/>
    <property type="molecule type" value="Genomic_DNA"/>
</dbReference>
<keyword evidence="3" id="KW-1185">Reference proteome</keyword>
<reference evidence="3" key="1">
    <citation type="submission" date="2018-09" db="EMBL/GenBank/DDBJ databases">
        <authorList>
            <person name="Livingstone P.G."/>
            <person name="Whitworth D.E."/>
        </authorList>
    </citation>
    <scope>NUCLEOTIDE SEQUENCE [LARGE SCALE GENOMIC DNA]</scope>
    <source>
        <strain evidence="3">CA043D</strain>
    </source>
</reference>
<dbReference type="RefSeq" id="WP_120601807.1">
    <property type="nucleotide sequence ID" value="NZ_RAWE01000017.1"/>
</dbReference>